<accession>M1YYU8</accession>
<feature type="signal peptide" evidence="1">
    <location>
        <begin position="1"/>
        <end position="25"/>
    </location>
</feature>
<dbReference type="RefSeq" id="WP_005008411.1">
    <property type="nucleotide sequence ID" value="NZ_HG422173.1"/>
</dbReference>
<protein>
    <recommendedName>
        <fullName evidence="4">EfeO-type cupredoxin-like domain-containing protein</fullName>
    </recommendedName>
</protein>
<evidence type="ECO:0000313" key="3">
    <source>
        <dbReference type="Proteomes" id="UP000011704"/>
    </source>
</evidence>
<keyword evidence="3" id="KW-1185">Reference proteome</keyword>
<dbReference type="PROSITE" id="PS51257">
    <property type="entry name" value="PROKAR_LIPOPROTEIN"/>
    <property type="match status" value="1"/>
</dbReference>
<comment type="caution">
    <text evidence="2">The sequence shown here is derived from an EMBL/GenBank/DDBJ whole genome shotgun (WGS) entry which is preliminary data.</text>
</comment>
<evidence type="ECO:0008006" key="4">
    <source>
        <dbReference type="Google" id="ProtNLM"/>
    </source>
</evidence>
<organism evidence="2 3">
    <name type="scientific">Nitrospina gracilis (strain 3/211)</name>
    <dbReference type="NCBI Taxonomy" id="1266370"/>
    <lineage>
        <taxon>Bacteria</taxon>
        <taxon>Pseudomonadati</taxon>
        <taxon>Nitrospinota/Tectimicrobiota group</taxon>
        <taxon>Nitrospinota</taxon>
        <taxon>Nitrospinia</taxon>
        <taxon>Nitrospinales</taxon>
        <taxon>Nitrospinaceae</taxon>
        <taxon>Nitrospina</taxon>
    </lineage>
</organism>
<dbReference type="HOGENOM" id="CLU_2001447_0_0_0"/>
<keyword evidence="1" id="KW-0732">Signal</keyword>
<gene>
    <name evidence="2" type="ORF">NITGR_330044</name>
</gene>
<dbReference type="InParanoid" id="M1YYU8"/>
<dbReference type="Proteomes" id="UP000011704">
    <property type="component" value="Unassembled WGS sequence"/>
</dbReference>
<name>M1YYU8_NITG3</name>
<evidence type="ECO:0000313" key="2">
    <source>
        <dbReference type="EMBL" id="CCQ90646.1"/>
    </source>
</evidence>
<dbReference type="AlphaFoldDB" id="M1YYU8"/>
<sequence length="142" mass="15546">MNTKTNWIAGILMAACLLVPGLAAAQESSTTPATVKMTVIKPGEAQRCKTDFIVENMAGETADLKVVLGHKVYVDELLNPQERRAFSLPGTLLTAKFHGHDIPKDKDEAVIINLGPKSDIRLRCIQLPENPKPQKDELAVFK</sequence>
<evidence type="ECO:0000256" key="1">
    <source>
        <dbReference type="SAM" id="SignalP"/>
    </source>
</evidence>
<reference evidence="2 3" key="1">
    <citation type="journal article" date="2013" name="Front. Microbiol.">
        <title>The genome of Nitrospina gracilis illuminates the metabolism and evolution of the major marine nitrite oxidizer.</title>
        <authorList>
            <person name="Luecker S."/>
            <person name="Nowka B."/>
            <person name="Rattei T."/>
            <person name="Spieck E."/>
            <person name="and Daims H."/>
        </authorList>
    </citation>
    <scope>NUCLEOTIDE SEQUENCE [LARGE SCALE GENOMIC DNA]</scope>
    <source>
        <strain evidence="2 3">3/211</strain>
    </source>
</reference>
<dbReference type="EMBL" id="CAQJ01000037">
    <property type="protein sequence ID" value="CCQ90646.1"/>
    <property type="molecule type" value="Genomic_DNA"/>
</dbReference>
<feature type="chain" id="PRO_5004019476" description="EfeO-type cupredoxin-like domain-containing protein" evidence="1">
    <location>
        <begin position="26"/>
        <end position="142"/>
    </location>
</feature>
<proteinExistence type="predicted"/>